<evidence type="ECO:0000313" key="1">
    <source>
        <dbReference type="EMBL" id="TNN42792.1"/>
    </source>
</evidence>
<dbReference type="Proteomes" id="UP000314294">
    <property type="component" value="Unassembled WGS sequence"/>
</dbReference>
<dbReference type="EMBL" id="SRLO01001013">
    <property type="protein sequence ID" value="TNN42792.1"/>
    <property type="molecule type" value="Genomic_DNA"/>
</dbReference>
<evidence type="ECO:0000313" key="2">
    <source>
        <dbReference type="Proteomes" id="UP000314294"/>
    </source>
</evidence>
<reference evidence="1 2" key="1">
    <citation type="submission" date="2019-03" db="EMBL/GenBank/DDBJ databases">
        <title>First draft genome of Liparis tanakae, snailfish: a comprehensive survey of snailfish specific genes.</title>
        <authorList>
            <person name="Kim W."/>
            <person name="Song I."/>
            <person name="Jeong J.-H."/>
            <person name="Kim D."/>
            <person name="Kim S."/>
            <person name="Ryu S."/>
            <person name="Song J.Y."/>
            <person name="Lee S.K."/>
        </authorList>
    </citation>
    <scope>NUCLEOTIDE SEQUENCE [LARGE SCALE GENOMIC DNA]</scope>
    <source>
        <tissue evidence="1">Muscle</tissue>
    </source>
</reference>
<protein>
    <submittedName>
        <fullName evidence="1">Uncharacterized protein</fullName>
    </submittedName>
</protein>
<sequence length="132" mass="14637">MANGKASTAIGKTVLLLTLHDAPITVGIHVLGDDQLCMPLLLGLDFMCAGQIILKPHLRKYGMPGGKEYKFLSKTRDALKWHSAEPAVNFYMAVLEDDGTEQPANPLWEAQPEVVRSLLQKWSTMYIIPENC</sequence>
<comment type="caution">
    <text evidence="1">The sequence shown here is derived from an EMBL/GenBank/DDBJ whole genome shotgun (WGS) entry which is preliminary data.</text>
</comment>
<proteinExistence type="predicted"/>
<dbReference type="OrthoDB" id="775972at2759"/>
<keyword evidence="2" id="KW-1185">Reference proteome</keyword>
<name>A0A4Z2FR00_9TELE</name>
<organism evidence="1 2">
    <name type="scientific">Liparis tanakae</name>
    <name type="common">Tanaka's snailfish</name>
    <dbReference type="NCBI Taxonomy" id="230148"/>
    <lineage>
        <taxon>Eukaryota</taxon>
        <taxon>Metazoa</taxon>
        <taxon>Chordata</taxon>
        <taxon>Craniata</taxon>
        <taxon>Vertebrata</taxon>
        <taxon>Euteleostomi</taxon>
        <taxon>Actinopterygii</taxon>
        <taxon>Neopterygii</taxon>
        <taxon>Teleostei</taxon>
        <taxon>Neoteleostei</taxon>
        <taxon>Acanthomorphata</taxon>
        <taxon>Eupercaria</taxon>
        <taxon>Perciformes</taxon>
        <taxon>Cottioidei</taxon>
        <taxon>Cottales</taxon>
        <taxon>Liparidae</taxon>
        <taxon>Liparis</taxon>
    </lineage>
</organism>
<accession>A0A4Z2FR00</accession>
<gene>
    <name evidence="1" type="ORF">EYF80_047018</name>
</gene>
<dbReference type="AlphaFoldDB" id="A0A4Z2FR00"/>